<protein>
    <submittedName>
        <fullName evidence="1">Uncharacterized protein</fullName>
    </submittedName>
</protein>
<dbReference type="Proteomes" id="UP000236291">
    <property type="component" value="Unassembled WGS sequence"/>
</dbReference>
<reference evidence="1 2" key="1">
    <citation type="journal article" date="2014" name="Am. J. Bot.">
        <title>Genome assembly and annotation for red clover (Trifolium pratense; Fabaceae).</title>
        <authorList>
            <person name="Istvanek J."/>
            <person name="Jaros M."/>
            <person name="Krenek A."/>
            <person name="Repkova J."/>
        </authorList>
    </citation>
    <scope>NUCLEOTIDE SEQUENCE [LARGE SCALE GENOMIC DNA]</scope>
    <source>
        <strain evidence="2">cv. Tatra</strain>
        <tissue evidence="1">Young leaves</tissue>
    </source>
</reference>
<reference evidence="1 2" key="2">
    <citation type="journal article" date="2017" name="Front. Plant Sci.">
        <title>Gene Classification and Mining of Molecular Markers Useful in Red Clover (Trifolium pratense) Breeding.</title>
        <authorList>
            <person name="Istvanek J."/>
            <person name="Dluhosova J."/>
            <person name="Dluhos P."/>
            <person name="Patkova L."/>
            <person name="Nedelnik J."/>
            <person name="Repkova J."/>
        </authorList>
    </citation>
    <scope>NUCLEOTIDE SEQUENCE [LARGE SCALE GENOMIC DNA]</scope>
    <source>
        <strain evidence="2">cv. Tatra</strain>
        <tissue evidence="1">Young leaves</tissue>
    </source>
</reference>
<name>A0A2K3MER7_TRIPR</name>
<feature type="non-terminal residue" evidence="1">
    <location>
        <position position="26"/>
    </location>
</feature>
<organism evidence="1 2">
    <name type="scientific">Trifolium pratense</name>
    <name type="common">Red clover</name>
    <dbReference type="NCBI Taxonomy" id="57577"/>
    <lineage>
        <taxon>Eukaryota</taxon>
        <taxon>Viridiplantae</taxon>
        <taxon>Streptophyta</taxon>
        <taxon>Embryophyta</taxon>
        <taxon>Tracheophyta</taxon>
        <taxon>Spermatophyta</taxon>
        <taxon>Magnoliopsida</taxon>
        <taxon>eudicotyledons</taxon>
        <taxon>Gunneridae</taxon>
        <taxon>Pentapetalae</taxon>
        <taxon>rosids</taxon>
        <taxon>fabids</taxon>
        <taxon>Fabales</taxon>
        <taxon>Fabaceae</taxon>
        <taxon>Papilionoideae</taxon>
        <taxon>50 kb inversion clade</taxon>
        <taxon>NPAAA clade</taxon>
        <taxon>Hologalegina</taxon>
        <taxon>IRL clade</taxon>
        <taxon>Trifolieae</taxon>
        <taxon>Trifolium</taxon>
    </lineage>
</organism>
<proteinExistence type="predicted"/>
<sequence length="26" mass="3057">MKVVACMKDKKNDEGVGFRSREENWV</sequence>
<evidence type="ECO:0000313" key="1">
    <source>
        <dbReference type="EMBL" id="PNX89239.1"/>
    </source>
</evidence>
<dbReference type="EMBL" id="ASHM01059132">
    <property type="protein sequence ID" value="PNX89239.1"/>
    <property type="molecule type" value="Genomic_DNA"/>
</dbReference>
<comment type="caution">
    <text evidence="1">The sequence shown here is derived from an EMBL/GenBank/DDBJ whole genome shotgun (WGS) entry which is preliminary data.</text>
</comment>
<dbReference type="AlphaFoldDB" id="A0A2K3MER7"/>
<gene>
    <name evidence="1" type="ORF">L195_g045356</name>
</gene>
<evidence type="ECO:0000313" key="2">
    <source>
        <dbReference type="Proteomes" id="UP000236291"/>
    </source>
</evidence>
<accession>A0A2K3MER7</accession>